<organism evidence="1 2">
    <name type="scientific">Schinkia azotoformans LMG 9581</name>
    <dbReference type="NCBI Taxonomy" id="1131731"/>
    <lineage>
        <taxon>Bacteria</taxon>
        <taxon>Bacillati</taxon>
        <taxon>Bacillota</taxon>
        <taxon>Bacilli</taxon>
        <taxon>Bacillales</taxon>
        <taxon>Bacillaceae</taxon>
        <taxon>Calidifontibacillus/Schinkia group</taxon>
        <taxon>Schinkia</taxon>
    </lineage>
</organism>
<name>K6DIB5_SCHAZ</name>
<comment type="caution">
    <text evidence="1">The sequence shown here is derived from an EMBL/GenBank/DDBJ whole genome shotgun (WGS) entry which is preliminary data.</text>
</comment>
<dbReference type="EMBL" id="AJLR01000045">
    <property type="protein sequence ID" value="EKN67863.1"/>
    <property type="molecule type" value="Genomic_DNA"/>
</dbReference>
<dbReference type="RefSeq" id="WP_003330917.1">
    <property type="nucleotide sequence ID" value="NZ_AJLR01000045.1"/>
</dbReference>
<dbReference type="PATRIC" id="fig|1131731.3.peg.1729"/>
<proteinExistence type="predicted"/>
<dbReference type="STRING" id="1131731.BAZO_08274"/>
<evidence type="ECO:0000313" key="2">
    <source>
        <dbReference type="Proteomes" id="UP000006315"/>
    </source>
</evidence>
<reference evidence="1 2" key="1">
    <citation type="journal article" date="2012" name="Front. Microbiol.">
        <title>Redundancy and modularity in membrane-associated dissimilatory nitrate reduction in Bacillus.</title>
        <authorList>
            <person name="Heylen K."/>
            <person name="Keltjens J."/>
        </authorList>
    </citation>
    <scope>NUCLEOTIDE SEQUENCE [LARGE SCALE GENOMIC DNA]</scope>
    <source>
        <strain evidence="1 2">LMG 9581</strain>
    </source>
</reference>
<gene>
    <name evidence="1" type="ORF">BAZO_08274</name>
</gene>
<dbReference type="AlphaFoldDB" id="K6DIB5"/>
<sequence>MGINEITKDEANEIMDKYSPRGLYYFFDNGLYIGIDNSSGDAWVEEFKSKQECIDWLKDW</sequence>
<accession>K6DIB5</accession>
<dbReference type="Proteomes" id="UP000006315">
    <property type="component" value="Unassembled WGS sequence"/>
</dbReference>
<evidence type="ECO:0000313" key="1">
    <source>
        <dbReference type="EMBL" id="EKN67863.1"/>
    </source>
</evidence>
<protein>
    <submittedName>
        <fullName evidence="1">Uncharacterized protein</fullName>
    </submittedName>
</protein>
<keyword evidence="2" id="KW-1185">Reference proteome</keyword>